<reference evidence="1" key="1">
    <citation type="journal article" date="2015" name="Nature">
        <title>Complex archaea that bridge the gap between prokaryotes and eukaryotes.</title>
        <authorList>
            <person name="Spang A."/>
            <person name="Saw J.H."/>
            <person name="Jorgensen S.L."/>
            <person name="Zaremba-Niedzwiedzka K."/>
            <person name="Martijn J."/>
            <person name="Lind A.E."/>
            <person name="van Eijk R."/>
            <person name="Schleper C."/>
            <person name="Guy L."/>
            <person name="Ettema T.J."/>
        </authorList>
    </citation>
    <scope>NUCLEOTIDE SEQUENCE</scope>
</reference>
<protein>
    <recommendedName>
        <fullName evidence="2">Bacteriophage Mu GpT domain-containing protein</fullName>
    </recommendedName>
</protein>
<sequence>FNVPYTRGQTTQDFNQLAREEATRAGAMGERPGDIMRQFDREQVEAMTRARGQVQDTLAGGERTIAKEGQGGAIVGEGIKTTVNGKTLEGPLLVARKSTLAETSFVVIGADQKTSAKLAASAAQRKDSPMGFNEWIQALELDPEKLNDKQMALLQAKFDAEVKAKAEKQPGDIKAKAKPPVADVPKYDLDAVTLAYETHVATVQASAATYAGKIDTAKLAEIQVTAGTKAAELKLQALNDEKPAAWLEVELIRAQAEAEVELIKAERPKGPAIHGSTRDTTPEVIEAAFFRTAGLPDIEKRYKPEVLEASDKIQGFGIQELLLQAAAQSGYSGRSKIGQGNIRQVLEAAFSTHTVTTMLTQLGHKSLLAGYDVVPQKWREVAVTDTVTDFKQMTAFRLTADLEYEELGPAGEIKSGTLGQETYTRQAKTYAKMLAMTRTDIINDDLSAFNDIRNRLGMGCALKVNKEFWTVWLAAEDVSAF</sequence>
<name>A0A0F9CZ90_9ZZZZ</name>
<dbReference type="EMBL" id="LAZR01041864">
    <property type="protein sequence ID" value="KKL10926.1"/>
    <property type="molecule type" value="Genomic_DNA"/>
</dbReference>
<evidence type="ECO:0000313" key="1">
    <source>
        <dbReference type="EMBL" id="KKL10926.1"/>
    </source>
</evidence>
<accession>A0A0F9CZ90</accession>
<feature type="non-terminal residue" evidence="1">
    <location>
        <position position="481"/>
    </location>
</feature>
<proteinExistence type="predicted"/>
<feature type="non-terminal residue" evidence="1">
    <location>
        <position position="1"/>
    </location>
</feature>
<gene>
    <name evidence="1" type="ORF">LCGC14_2550940</name>
</gene>
<comment type="caution">
    <text evidence="1">The sequence shown here is derived from an EMBL/GenBank/DDBJ whole genome shotgun (WGS) entry which is preliminary data.</text>
</comment>
<dbReference type="Pfam" id="PF25209">
    <property type="entry name" value="Phage_capsid_4"/>
    <property type="match status" value="1"/>
</dbReference>
<organism evidence="1">
    <name type="scientific">marine sediment metagenome</name>
    <dbReference type="NCBI Taxonomy" id="412755"/>
    <lineage>
        <taxon>unclassified sequences</taxon>
        <taxon>metagenomes</taxon>
        <taxon>ecological metagenomes</taxon>
    </lineage>
</organism>
<dbReference type="AlphaFoldDB" id="A0A0F9CZ90"/>
<evidence type="ECO:0008006" key="2">
    <source>
        <dbReference type="Google" id="ProtNLM"/>
    </source>
</evidence>